<evidence type="ECO:0000256" key="4">
    <source>
        <dbReference type="SAM" id="MobiDB-lite"/>
    </source>
</evidence>
<comment type="subunit">
    <text evidence="3">Part of the 50S ribosomal subunit. Binds 23S rRNA.</text>
</comment>
<dbReference type="NCBIfam" id="NF001981">
    <property type="entry name" value="PRK00773.1-1"/>
    <property type="match status" value="1"/>
</dbReference>
<sequence length="118" mass="13085">MNLEGPKGTGTQSSGVCHQTPALGPESTNHPVAFISHPQVVHPMKAYRAVGSFKARKRQQEFTLDFVASDEEDARHRLYSNFGSRHGVPRRFVNIESLEEIDPSESIAPTVVAHFRSD</sequence>
<evidence type="ECO:0000256" key="2">
    <source>
        <dbReference type="ARBA" id="ARBA00023274"/>
    </source>
</evidence>
<evidence type="ECO:0000313" key="6">
    <source>
        <dbReference type="EMBL" id="AIE96735.1"/>
    </source>
</evidence>
<evidence type="ECO:0000259" key="5">
    <source>
        <dbReference type="Pfam" id="PF01775"/>
    </source>
</evidence>
<dbReference type="EMBL" id="KF900487">
    <property type="protein sequence ID" value="AIE96735.1"/>
    <property type="molecule type" value="Genomic_DNA"/>
</dbReference>
<name>A0A075FY44_9EURY</name>
<proteinExistence type="inferred from homology"/>
<dbReference type="GO" id="GO:0006412">
    <property type="term" value="P:translation"/>
    <property type="evidence" value="ECO:0007669"/>
    <property type="project" value="UniProtKB-UniRule"/>
</dbReference>
<gene>
    <name evidence="3" type="primary">rpl18a</name>
    <name evidence="3" type="synonym">rpl20e</name>
    <name evidence="3" type="synonym">rplX</name>
</gene>
<keyword evidence="3" id="KW-0694">RNA-binding</keyword>
<dbReference type="Gene3D" id="3.10.20.10">
    <property type="match status" value="1"/>
</dbReference>
<dbReference type="GO" id="GO:0003735">
    <property type="term" value="F:structural constituent of ribosome"/>
    <property type="evidence" value="ECO:0007669"/>
    <property type="project" value="InterPro"/>
</dbReference>
<dbReference type="SUPFAM" id="SSF160374">
    <property type="entry name" value="RplX-like"/>
    <property type="match status" value="1"/>
</dbReference>
<evidence type="ECO:0000256" key="3">
    <source>
        <dbReference type="HAMAP-Rule" id="MF_00273"/>
    </source>
</evidence>
<dbReference type="GO" id="GO:0070180">
    <property type="term" value="F:large ribosomal subunit rRNA binding"/>
    <property type="evidence" value="ECO:0007669"/>
    <property type="project" value="UniProtKB-UniRule"/>
</dbReference>
<evidence type="ECO:0000256" key="1">
    <source>
        <dbReference type="ARBA" id="ARBA00022980"/>
    </source>
</evidence>
<feature type="domain" description="Large ribosomal subunit protein eL20" evidence="5">
    <location>
        <begin position="44"/>
        <end position="97"/>
    </location>
</feature>
<dbReference type="GO" id="GO:0005840">
    <property type="term" value="C:ribosome"/>
    <property type="evidence" value="ECO:0007669"/>
    <property type="project" value="UniProtKB-KW"/>
</dbReference>
<keyword evidence="1 3" id="KW-0689">Ribosomal protein</keyword>
<reference evidence="6" key="1">
    <citation type="journal article" date="2014" name="Genome Biol. Evol.">
        <title>Pangenome evidence for extensive interdomain horizontal transfer affecting lineage core and shell genes in uncultured planktonic thaumarchaeota and euryarchaeota.</title>
        <authorList>
            <person name="Deschamps P."/>
            <person name="Zivanovic Y."/>
            <person name="Moreira D."/>
            <person name="Rodriguez-Valera F."/>
            <person name="Lopez-Garcia P."/>
        </authorList>
    </citation>
    <scope>NUCLEOTIDE SEQUENCE</scope>
</reference>
<dbReference type="AlphaFoldDB" id="A0A075FY44"/>
<protein>
    <recommendedName>
        <fullName evidence="3">Large ribosomal subunit protein eL20</fullName>
    </recommendedName>
</protein>
<comment type="similarity">
    <text evidence="3">Belongs to the eukaryotic ribosomal protein eL20 family.</text>
</comment>
<dbReference type="Pfam" id="PF01775">
    <property type="entry name" value="Ribosomal_L18A"/>
    <property type="match status" value="1"/>
</dbReference>
<keyword evidence="3" id="KW-0699">rRNA-binding</keyword>
<feature type="region of interest" description="Disordered" evidence="4">
    <location>
        <begin position="1"/>
        <end position="31"/>
    </location>
</feature>
<organism evidence="6">
    <name type="scientific">uncultured marine group II/III euryarchaeote AD1000_87_A06</name>
    <dbReference type="NCBI Taxonomy" id="1457817"/>
    <lineage>
        <taxon>Archaea</taxon>
        <taxon>Methanobacteriati</taxon>
        <taxon>Methanobacteriota</taxon>
        <taxon>environmental samples</taxon>
    </lineage>
</organism>
<keyword evidence="2 3" id="KW-0687">Ribonucleoprotein</keyword>
<dbReference type="HAMAP" id="MF_00273">
    <property type="entry name" value="Ribosomal_eL20"/>
    <property type="match status" value="1"/>
</dbReference>
<dbReference type="GO" id="GO:1990904">
    <property type="term" value="C:ribonucleoprotein complex"/>
    <property type="evidence" value="ECO:0007669"/>
    <property type="project" value="UniProtKB-KW"/>
</dbReference>
<dbReference type="InterPro" id="IPR023573">
    <property type="entry name" value="Ribosomal_eL20_dom"/>
</dbReference>
<dbReference type="InterPro" id="IPR028877">
    <property type="entry name" value="Ribosomal_eL20"/>
</dbReference>
<accession>A0A075FY44</accession>